<dbReference type="EMBL" id="CP002630">
    <property type="protein sequence ID" value="AEB12038.1"/>
    <property type="molecule type" value="Genomic_DNA"/>
</dbReference>
<protein>
    <submittedName>
        <fullName evidence="1">Uncharacterized protein</fullName>
    </submittedName>
</protein>
<gene>
    <name evidence="1" type="ordered locus">Marky_1299</name>
</gene>
<evidence type="ECO:0000313" key="2">
    <source>
        <dbReference type="Proteomes" id="UP000007030"/>
    </source>
</evidence>
<sequence length="86" mass="10099">MGAVKQVALPEKVFALLERYRRKRRISRAAAIEELLKKELADEEFLRLLDEQAEQNRDLSEEEAMALANEAVAWARQKFRRSRKGR</sequence>
<evidence type="ECO:0000313" key="1">
    <source>
        <dbReference type="EMBL" id="AEB12038.1"/>
    </source>
</evidence>
<dbReference type="KEGG" id="mhd:Marky_1299"/>
<dbReference type="RefSeq" id="WP_013704085.1">
    <property type="nucleotide sequence ID" value="NC_015387.1"/>
</dbReference>
<dbReference type="HOGENOM" id="CLU_2494211_0_0_0"/>
<organism evidence="1 2">
    <name type="scientific">Marinithermus hydrothermalis (strain DSM 14884 / JCM 11576 / T1)</name>
    <dbReference type="NCBI Taxonomy" id="869210"/>
    <lineage>
        <taxon>Bacteria</taxon>
        <taxon>Thermotogati</taxon>
        <taxon>Deinococcota</taxon>
        <taxon>Deinococci</taxon>
        <taxon>Thermales</taxon>
        <taxon>Thermaceae</taxon>
        <taxon>Marinithermus</taxon>
    </lineage>
</organism>
<dbReference type="AlphaFoldDB" id="F2NK67"/>
<accession>F2NK67</accession>
<reference evidence="1 2" key="1">
    <citation type="journal article" date="2012" name="Stand. Genomic Sci.">
        <title>Complete genome sequence of the aerobic, heterotroph Marinithermus hydrothermalis type strain (T1(T)) from a deep-sea hydrothermal vent chimney.</title>
        <authorList>
            <person name="Copeland A."/>
            <person name="Gu W."/>
            <person name="Yasawong M."/>
            <person name="Lapidus A."/>
            <person name="Lucas S."/>
            <person name="Deshpande S."/>
            <person name="Pagani I."/>
            <person name="Tapia R."/>
            <person name="Cheng J.F."/>
            <person name="Goodwin L.A."/>
            <person name="Pitluck S."/>
            <person name="Liolios K."/>
            <person name="Ivanova N."/>
            <person name="Mavromatis K."/>
            <person name="Mikhailova N."/>
            <person name="Pati A."/>
            <person name="Chen A."/>
            <person name="Palaniappan K."/>
            <person name="Land M."/>
            <person name="Pan C."/>
            <person name="Brambilla E.M."/>
            <person name="Rohde M."/>
            <person name="Tindall B.J."/>
            <person name="Sikorski J."/>
            <person name="Goker M."/>
            <person name="Detter J.C."/>
            <person name="Bristow J."/>
            <person name="Eisen J.A."/>
            <person name="Markowitz V."/>
            <person name="Hugenholtz P."/>
            <person name="Kyrpides N.C."/>
            <person name="Klenk H.P."/>
            <person name="Woyke T."/>
        </authorList>
    </citation>
    <scope>NUCLEOTIDE SEQUENCE [LARGE SCALE GENOMIC DNA]</scope>
    <source>
        <strain evidence="2">DSM 14884 / JCM 11576 / T1</strain>
    </source>
</reference>
<proteinExistence type="predicted"/>
<name>F2NK67_MARHT</name>
<dbReference type="Proteomes" id="UP000007030">
    <property type="component" value="Chromosome"/>
</dbReference>
<dbReference type="GO" id="GO:0006355">
    <property type="term" value="P:regulation of DNA-templated transcription"/>
    <property type="evidence" value="ECO:0007669"/>
    <property type="project" value="InterPro"/>
</dbReference>
<keyword evidence="2" id="KW-1185">Reference proteome</keyword>